<proteinExistence type="predicted"/>
<evidence type="ECO:0000313" key="4">
    <source>
        <dbReference type="Proteomes" id="UP000237631"/>
    </source>
</evidence>
<dbReference type="STRING" id="357750.A0A2S6C6U2"/>
<dbReference type="PANTHER" id="PTHR48081">
    <property type="entry name" value="AB HYDROLASE SUPERFAMILY PROTEIN C4A8.06C"/>
    <property type="match status" value="1"/>
</dbReference>
<evidence type="ECO:0000259" key="2">
    <source>
        <dbReference type="Pfam" id="PF07859"/>
    </source>
</evidence>
<dbReference type="Pfam" id="PF07859">
    <property type="entry name" value="Abhydrolase_3"/>
    <property type="match status" value="1"/>
</dbReference>
<dbReference type="SUPFAM" id="SSF53474">
    <property type="entry name" value="alpha/beta-Hydrolases"/>
    <property type="match status" value="1"/>
</dbReference>
<dbReference type="EMBL" id="PNEN01000540">
    <property type="protein sequence ID" value="PPJ55420.1"/>
    <property type="molecule type" value="Genomic_DNA"/>
</dbReference>
<dbReference type="InterPro" id="IPR013094">
    <property type="entry name" value="AB_hydrolase_3"/>
</dbReference>
<reference evidence="4" key="1">
    <citation type="journal article" date="2017" name="bioRxiv">
        <title>Conservation of a gene cluster reveals novel cercosporin biosynthetic mechanisms and extends production to the genus Colletotrichum.</title>
        <authorList>
            <person name="de Jonge R."/>
            <person name="Ebert M.K."/>
            <person name="Huitt-Roehl C.R."/>
            <person name="Pal P."/>
            <person name="Suttle J.C."/>
            <person name="Spanner R.E."/>
            <person name="Neubauer J.D."/>
            <person name="Jurick W.M.II."/>
            <person name="Stott K.A."/>
            <person name="Secor G.A."/>
            <person name="Thomma B.P.H.J."/>
            <person name="Van de Peer Y."/>
            <person name="Townsend C.A."/>
            <person name="Bolton M.D."/>
        </authorList>
    </citation>
    <scope>NUCLEOTIDE SEQUENCE [LARGE SCALE GENOMIC DNA]</scope>
    <source>
        <strain evidence="4">CBS538.71</strain>
    </source>
</reference>
<evidence type="ECO:0000256" key="1">
    <source>
        <dbReference type="ARBA" id="ARBA00022801"/>
    </source>
</evidence>
<comment type="caution">
    <text evidence="3">The sequence shown here is derived from an EMBL/GenBank/DDBJ whole genome shotgun (WGS) entry which is preliminary data.</text>
</comment>
<dbReference type="OrthoDB" id="433474at2759"/>
<organism evidence="3 4">
    <name type="scientific">Cercospora berteroae</name>
    <dbReference type="NCBI Taxonomy" id="357750"/>
    <lineage>
        <taxon>Eukaryota</taxon>
        <taxon>Fungi</taxon>
        <taxon>Dikarya</taxon>
        <taxon>Ascomycota</taxon>
        <taxon>Pezizomycotina</taxon>
        <taxon>Dothideomycetes</taxon>
        <taxon>Dothideomycetidae</taxon>
        <taxon>Mycosphaerellales</taxon>
        <taxon>Mycosphaerellaceae</taxon>
        <taxon>Cercospora</taxon>
    </lineage>
</organism>
<dbReference type="InterPro" id="IPR029058">
    <property type="entry name" value="AB_hydrolase_fold"/>
</dbReference>
<protein>
    <recommendedName>
        <fullName evidence="2">Alpha/beta hydrolase fold-3 domain-containing protein</fullName>
    </recommendedName>
</protein>
<dbReference type="AlphaFoldDB" id="A0A2S6C6U2"/>
<feature type="domain" description="Alpha/beta hydrolase fold-3" evidence="2">
    <location>
        <begin position="86"/>
        <end position="301"/>
    </location>
</feature>
<evidence type="ECO:0000313" key="3">
    <source>
        <dbReference type="EMBL" id="PPJ55420.1"/>
    </source>
</evidence>
<accession>A0A2S6C6U2</accession>
<sequence length="324" mass="34542">MGFQLNPDVGAALAVMAGPNAPPPIPVGDVDTRRIVLDQIFRTASATLEPINGVDVKDIHIEAQDGHKLLARWYTSTVHPAPGSAVLYSHGGGYIALSLEVYDHIIKNYVAHTGVPILAVEYSLAPEVRAPVPVQDVYSGLQYLHSNATSLGIDPTRIAIMGDSAGGGLTAALAHYNKLQPQPLPIKKQILIYPMLDDTNTNPSSPTHTSIAPFLLWTMDDNITAWGALLGKQTAASDSVPTIHAPARSTVAEAQGLPPAYIDVGELDLFREEDLQYASLLGRAGVSCEFHLVPGVPHAFEAVAPGSEVSKSVMARRFAVLREL</sequence>
<gene>
    <name evidence="3" type="ORF">CBER1_02706</name>
</gene>
<dbReference type="InterPro" id="IPR050300">
    <property type="entry name" value="GDXG_lipolytic_enzyme"/>
</dbReference>
<dbReference type="Gene3D" id="3.40.50.1820">
    <property type="entry name" value="alpha/beta hydrolase"/>
    <property type="match status" value="1"/>
</dbReference>
<keyword evidence="4" id="KW-1185">Reference proteome</keyword>
<dbReference type="Proteomes" id="UP000237631">
    <property type="component" value="Unassembled WGS sequence"/>
</dbReference>
<dbReference type="GO" id="GO:0016787">
    <property type="term" value="F:hydrolase activity"/>
    <property type="evidence" value="ECO:0007669"/>
    <property type="project" value="UniProtKB-KW"/>
</dbReference>
<keyword evidence="1" id="KW-0378">Hydrolase</keyword>
<name>A0A2S6C6U2_9PEZI</name>
<dbReference type="PANTHER" id="PTHR48081:SF8">
    <property type="entry name" value="ALPHA_BETA HYDROLASE FOLD-3 DOMAIN-CONTAINING PROTEIN-RELATED"/>
    <property type="match status" value="1"/>
</dbReference>